<keyword evidence="3" id="KW-1185">Reference proteome</keyword>
<evidence type="ECO:0000313" key="2">
    <source>
        <dbReference type="EMBL" id="GHG73207.1"/>
    </source>
</evidence>
<reference evidence="3" key="1">
    <citation type="journal article" date="2019" name="Int. J. Syst. Evol. Microbiol.">
        <title>The Global Catalogue of Microorganisms (GCM) 10K type strain sequencing project: providing services to taxonomists for standard genome sequencing and annotation.</title>
        <authorList>
            <consortium name="The Broad Institute Genomics Platform"/>
            <consortium name="The Broad Institute Genome Sequencing Center for Infectious Disease"/>
            <person name="Wu L."/>
            <person name="Ma J."/>
        </authorList>
    </citation>
    <scope>NUCLEOTIDE SEQUENCE [LARGE SCALE GENOMIC DNA]</scope>
    <source>
        <strain evidence="3">JCM 4253</strain>
    </source>
</reference>
<name>A0A919F2W2_9ACTN</name>
<dbReference type="Proteomes" id="UP000619355">
    <property type="component" value="Unassembled WGS sequence"/>
</dbReference>
<feature type="transmembrane region" description="Helical" evidence="1">
    <location>
        <begin position="104"/>
        <end position="123"/>
    </location>
</feature>
<keyword evidence="1" id="KW-0812">Transmembrane</keyword>
<organism evidence="2 3">
    <name type="scientific">Streptomyces capoamus</name>
    <dbReference type="NCBI Taxonomy" id="68183"/>
    <lineage>
        <taxon>Bacteria</taxon>
        <taxon>Bacillati</taxon>
        <taxon>Actinomycetota</taxon>
        <taxon>Actinomycetes</taxon>
        <taxon>Kitasatosporales</taxon>
        <taxon>Streptomycetaceae</taxon>
        <taxon>Streptomyces</taxon>
    </lineage>
</organism>
<feature type="transmembrane region" description="Helical" evidence="1">
    <location>
        <begin position="63"/>
        <end position="84"/>
    </location>
</feature>
<dbReference type="AlphaFoldDB" id="A0A919F2W2"/>
<protein>
    <submittedName>
        <fullName evidence="2">Uncharacterized protein</fullName>
    </submittedName>
</protein>
<gene>
    <name evidence="2" type="ORF">GCM10018980_69470</name>
</gene>
<feature type="transmembrane region" description="Helical" evidence="1">
    <location>
        <begin position="191"/>
        <end position="209"/>
    </location>
</feature>
<feature type="transmembrane region" description="Helical" evidence="1">
    <location>
        <begin position="31"/>
        <end position="51"/>
    </location>
</feature>
<comment type="caution">
    <text evidence="2">The sequence shown here is derived from an EMBL/GenBank/DDBJ whole genome shotgun (WGS) entry which is preliminary data.</text>
</comment>
<accession>A0A919F2W2</accession>
<feature type="transmembrane region" description="Helical" evidence="1">
    <location>
        <begin position="135"/>
        <end position="155"/>
    </location>
</feature>
<keyword evidence="1" id="KW-1133">Transmembrane helix</keyword>
<keyword evidence="1" id="KW-0472">Membrane</keyword>
<evidence type="ECO:0000313" key="3">
    <source>
        <dbReference type="Proteomes" id="UP000619355"/>
    </source>
</evidence>
<sequence>MRTTHGRTVRTTHGRTVRTAHGPLLYARSRALPLTLAALAGTALFAVWAAGRLDAYLDPGRRVPIVALAPLLASAVIGTSLYSASDELDRTAVRPWWPRRLGQLTALAALAAALVAPAVLGHAETFGAPAVVRNTLGCTGITAAAAVLLGARLSWLPAFAYVTAVYLGSATAHGRAAAVWAWPMQPGAQRGAWAVAVAAFAVGAVLYAVRGARPEGSRA</sequence>
<proteinExistence type="predicted"/>
<dbReference type="EMBL" id="BNBF01000032">
    <property type="protein sequence ID" value="GHG73207.1"/>
    <property type="molecule type" value="Genomic_DNA"/>
</dbReference>
<evidence type="ECO:0000256" key="1">
    <source>
        <dbReference type="SAM" id="Phobius"/>
    </source>
</evidence>